<gene>
    <name evidence="1" type="ORF">GPU96_08g15180</name>
</gene>
<dbReference type="EMBL" id="CP075154">
    <property type="protein sequence ID" value="UTX43746.1"/>
    <property type="molecule type" value="Genomic_DNA"/>
</dbReference>
<protein>
    <submittedName>
        <fullName evidence="1">Uncharacterized protein</fullName>
    </submittedName>
</protein>
<name>A0A9Q9F9X2_ENCHE</name>
<evidence type="ECO:0000313" key="2">
    <source>
        <dbReference type="Proteomes" id="UP001059546"/>
    </source>
</evidence>
<evidence type="ECO:0000313" key="1">
    <source>
        <dbReference type="EMBL" id="UTX43746.1"/>
    </source>
</evidence>
<accession>A0A9Q9F9X2</accession>
<reference evidence="1" key="1">
    <citation type="submission" date="2021-05" db="EMBL/GenBank/DDBJ databases">
        <title>Encephalitozoon hellem ATCC 50604 Complete Genome.</title>
        <authorList>
            <person name="Mascarenhas dos Santos A.C."/>
            <person name="Julian A.T."/>
            <person name="Pombert J.-F."/>
        </authorList>
    </citation>
    <scope>NUCLEOTIDE SEQUENCE</scope>
    <source>
        <strain evidence="1">ATCC 50604</strain>
    </source>
</reference>
<dbReference type="AlphaFoldDB" id="A0A9Q9F9X2"/>
<organism evidence="1 2">
    <name type="scientific">Encephalitozoon hellem</name>
    <name type="common">Microsporidian parasite</name>
    <dbReference type="NCBI Taxonomy" id="27973"/>
    <lineage>
        <taxon>Eukaryota</taxon>
        <taxon>Fungi</taxon>
        <taxon>Fungi incertae sedis</taxon>
        <taxon>Microsporidia</taxon>
        <taxon>Unikaryonidae</taxon>
        <taxon>Encephalitozoon</taxon>
    </lineage>
</organism>
<sequence>MEPIRLPLKRHKTENREERVEEVERIDLRRFVGMFINQALKEMKEALGKFYSISETVCRRDLGLFFKQKAADFECLFLLISGVECLKEASSNRHRIRKIKEVDAEYVLIADRLAHLFESFKSMIIPKGDVLTSLQTVYDPGYLLPRLTEDNDKREVTNFEEINRITRMYLNKEDLSVYSSVVIDQGIAILSTRFFSFSLALCGEISRPEWKLINVRGSNEVFSKHLLFAMPHRIDKISRFLRIYETHTKAREIFLMVKRSSEYIEMDIKGHYRRFEVSFHVFKMSVSVGHSGISGKMFIEEDVLPSGEDVVESFENKVSEYLRRDGRDASFSFKKGFMAYEGEEVRSFKSFVDLDAFLERKEENSRFYKFFEERFPCYRNHRKGIFGDRNVFIMQGGLFVCVRLMRLGENHMEVKVFVGCCDLVDFLSYTEVSIEERDGGEVVGIMNEKVKKQSSIKIDYLHEYFERNMDLLFLSYRFLSVVNGRISIGGRILLSHRMKSKEIGVCIERKENMFMIGNAQLGERMISREGMYNCVSFALLLIEILTYSKDSDLVDVVSIDLCKGVSLRISGLLVTLGMNSEGLLESSPLGIGHALESCSISRAMDFLLSFHGLLSSGLVPTTSTSTSLVFVFKHLFKGYVKMKAIDRTRCSLSLSGGMIKDALEEFGPEILTSDTAFLRKLSGFYFEERLSMIADIAKRSYNVTANGNEVSISTPCGDFKVSIEGCRYMFQICSINMVEPSNEFIQAISEYFEEIMSTEKYIPDAMRLLRSTEELQGLFEGIKAKKKN</sequence>
<proteinExistence type="predicted"/>
<dbReference type="Proteomes" id="UP001059546">
    <property type="component" value="Chromosome VIII"/>
</dbReference>